<proteinExistence type="predicted"/>
<organism evidence="1">
    <name type="scientific">Heligmosomoides polygyrus</name>
    <name type="common">Parasitic roundworm</name>
    <dbReference type="NCBI Taxonomy" id="6339"/>
    <lineage>
        <taxon>Eukaryota</taxon>
        <taxon>Metazoa</taxon>
        <taxon>Ecdysozoa</taxon>
        <taxon>Nematoda</taxon>
        <taxon>Chromadorea</taxon>
        <taxon>Rhabditida</taxon>
        <taxon>Rhabditina</taxon>
        <taxon>Rhabditomorpha</taxon>
        <taxon>Strongyloidea</taxon>
        <taxon>Heligmosomidae</taxon>
        <taxon>Heligmosomoides</taxon>
    </lineage>
</organism>
<protein>
    <submittedName>
        <fullName evidence="1">Uncharacterized protein</fullName>
    </submittedName>
</protein>
<dbReference type="EMBL" id="UZAH01014324">
    <property type="protein sequence ID" value="VDO42470.1"/>
    <property type="molecule type" value="Genomic_DNA"/>
</dbReference>
<evidence type="ECO:0000313" key="1">
    <source>
        <dbReference type="EMBL" id="VDO42470.1"/>
    </source>
</evidence>
<dbReference type="AlphaFoldDB" id="A0A3P7V4Y5"/>
<name>A0A3P7V4Y5_HELPZ</name>
<reference evidence="1" key="1">
    <citation type="submission" date="2018-11" db="EMBL/GenBank/DDBJ databases">
        <authorList>
            <consortium name="Pathogen Informatics"/>
        </authorList>
    </citation>
    <scope>NUCLEOTIDE SEQUENCE [LARGE SCALE GENOMIC DNA]</scope>
</reference>
<gene>
    <name evidence="1" type="ORF">HPBE_LOCUS3767</name>
</gene>
<sequence length="36" mass="4101">MPVREFVEQTAAGKLRAVAEEMKRNGVSQNRFYSEA</sequence>
<accession>A0A3P7V4Y5</accession>